<name>A0AAJ7TN34_PETMA</name>
<feature type="region of interest" description="Disordered" evidence="1">
    <location>
        <begin position="1"/>
        <end position="56"/>
    </location>
</feature>
<evidence type="ECO:0000313" key="3">
    <source>
        <dbReference type="Proteomes" id="UP001318040"/>
    </source>
</evidence>
<keyword evidence="3" id="KW-1185">Reference proteome</keyword>
<dbReference type="PRINTS" id="PR00042">
    <property type="entry name" value="LEUZIPPRFOS"/>
</dbReference>
<reference evidence="4" key="1">
    <citation type="submission" date="2025-08" db="UniProtKB">
        <authorList>
            <consortium name="RefSeq"/>
        </authorList>
    </citation>
    <scope>IDENTIFICATION</scope>
    <source>
        <tissue evidence="4">Sperm</tissue>
    </source>
</reference>
<dbReference type="InterPro" id="IPR000837">
    <property type="entry name" value="AP-1"/>
</dbReference>
<feature type="domain" description="BZIP" evidence="2">
    <location>
        <begin position="29"/>
        <end position="90"/>
    </location>
</feature>
<dbReference type="GO" id="GO:0000981">
    <property type="term" value="F:DNA-binding transcription factor activity, RNA polymerase II-specific"/>
    <property type="evidence" value="ECO:0007669"/>
    <property type="project" value="TreeGrafter"/>
</dbReference>
<evidence type="ECO:0000256" key="1">
    <source>
        <dbReference type="SAM" id="MobiDB-lite"/>
    </source>
</evidence>
<dbReference type="Gene3D" id="1.20.5.170">
    <property type="match status" value="1"/>
</dbReference>
<dbReference type="SMART" id="SM00338">
    <property type="entry name" value="BRLZ"/>
    <property type="match status" value="1"/>
</dbReference>
<evidence type="ECO:0000313" key="4">
    <source>
        <dbReference type="RefSeq" id="XP_032820915.1"/>
    </source>
</evidence>
<dbReference type="CDD" id="cd14701">
    <property type="entry name" value="bZIP_BATF"/>
    <property type="match status" value="1"/>
</dbReference>
<dbReference type="SUPFAM" id="SSF57959">
    <property type="entry name" value="Leucine zipper domain"/>
    <property type="match status" value="1"/>
</dbReference>
<dbReference type="InterPro" id="IPR046347">
    <property type="entry name" value="bZIP_sf"/>
</dbReference>
<protein>
    <submittedName>
        <fullName evidence="4">Basic leucine zipper transcriptional factor ATF-like</fullName>
    </submittedName>
</protein>
<dbReference type="InterPro" id="IPR004827">
    <property type="entry name" value="bZIP"/>
</dbReference>
<dbReference type="PANTHER" id="PTHR23351:SF59">
    <property type="entry name" value="CYCLIC AMP-DEPENDENT TRANSCRIPTION FACTOR ATF-3-LIKE"/>
    <property type="match status" value="1"/>
</dbReference>
<dbReference type="KEGG" id="pmrn:116948398"/>
<sequence length="171" mass="17879">MASDPTREGSGGAQSDSDPQDSPPRPGGRRGTRREKNRVAAQKSRQKQTQRADILHQESETLEQENAALRREIESLRVELHSLDALLRQHEARCFHSTSGGGPSTGVLAGGSAALPETSGPIFAAAQALHGATFSARGPMVAAAATSSSGGAVNAAFSLQPNVDFKFPYGS</sequence>
<dbReference type="PROSITE" id="PS00036">
    <property type="entry name" value="BZIP_BASIC"/>
    <property type="match status" value="1"/>
</dbReference>
<feature type="compositionally biased region" description="Basic residues" evidence="1">
    <location>
        <begin position="27"/>
        <end position="36"/>
    </location>
</feature>
<dbReference type="GO" id="GO:0000978">
    <property type="term" value="F:RNA polymerase II cis-regulatory region sequence-specific DNA binding"/>
    <property type="evidence" value="ECO:0007669"/>
    <property type="project" value="TreeGrafter"/>
</dbReference>
<dbReference type="AlphaFoldDB" id="A0AAJ7TN34"/>
<dbReference type="RefSeq" id="XP_032820915.1">
    <property type="nucleotide sequence ID" value="XM_032965024.1"/>
</dbReference>
<accession>A0AAJ7TN34</accession>
<dbReference type="PROSITE" id="PS50217">
    <property type="entry name" value="BZIP"/>
    <property type="match status" value="1"/>
</dbReference>
<gene>
    <name evidence="4" type="primary">LOC116948398</name>
</gene>
<dbReference type="Proteomes" id="UP001318040">
    <property type="component" value="Chromosome 33"/>
</dbReference>
<proteinExistence type="predicted"/>
<dbReference type="PANTHER" id="PTHR23351">
    <property type="entry name" value="FOS TRANSCRIPTION FACTOR-RELATED"/>
    <property type="match status" value="1"/>
</dbReference>
<dbReference type="Pfam" id="PF00170">
    <property type="entry name" value="bZIP_1"/>
    <property type="match status" value="1"/>
</dbReference>
<organism evidence="3 4">
    <name type="scientific">Petromyzon marinus</name>
    <name type="common">Sea lamprey</name>
    <dbReference type="NCBI Taxonomy" id="7757"/>
    <lineage>
        <taxon>Eukaryota</taxon>
        <taxon>Metazoa</taxon>
        <taxon>Chordata</taxon>
        <taxon>Craniata</taxon>
        <taxon>Vertebrata</taxon>
        <taxon>Cyclostomata</taxon>
        <taxon>Hyperoartia</taxon>
        <taxon>Petromyzontiformes</taxon>
        <taxon>Petromyzontidae</taxon>
        <taxon>Petromyzon</taxon>
    </lineage>
</organism>
<evidence type="ECO:0000259" key="2">
    <source>
        <dbReference type="PROSITE" id="PS50217"/>
    </source>
</evidence>
<dbReference type="GO" id="GO:0005634">
    <property type="term" value="C:nucleus"/>
    <property type="evidence" value="ECO:0007669"/>
    <property type="project" value="TreeGrafter"/>
</dbReference>